<sequence length="1619" mass="170134">MKKNIVMCVAAMLLFAGVTSPLPAVVQAVDTENTQLTQSPTTQTDESVDSTMQSEETVTQTTETVKEEVKQSETSPSSEEQTQESTTEEKSFTLTFTTDSNHLFESGDEVKELTVKENEKISSSDIPSLSAEQSFSGWEMDGKLYTNEELSQVTVTKDLQLKAIFKQQAIRALTSTDASIKDTIATADKTKVLVVPSPTDATQPYQTYAASDAGVKTALNDLYQAGNMQDYVMYVGANVTLTAGTVANTIPSTVDATNATFASLKDKVNNLVITGHSDDPITQDLTVPSGAKTLAFTANAYFGSTITLRNINYTGTYFYMNGHSLNLNGGSVGNGISIYGGANSGDVVGNPVITVNTTGSGTWNIFGGNQNGGTLKGNTSIIINNTNSGIATLAGGANIGTVDGNVSTVINNAGGRITNLYGGGNGTSTTNTANVTGNVSTNIAIKNSGTAFQLSTYYGGVIYGDIGGKVTNNISGYGRWYGNGERFIGGSSRGNIGTNRSTDGIETNLDSSSYSAGRAEFEGGNRYSGTVTGNITNTIKAGTSSAGGINDFNGGAGNNVEKFNKSGIGASNEATYDAYTPDQRANLAKAAATFKVFGNITSKLVSGSFNNSSIYSTAAGRGGYIEGNTTIEVGTANADGSAGGDGLAYSGSRPTSFDYSTTNKSRGNNSGWDIVGGGGYPATNNTWDIYIKGDTKTVLNNTIARWTYGGSYSGVIEGNSSNTLNGGITDTLEGTGYNGARVYGNGQTTVYNGQVDWFLSGGGWNDAKDIGNVGVTVYEGVINASMGASYGASGDHTITGNSDNRIYGGNFSGTPRTGSNGFSGGITNSGTLLGNASLLIDLRNYDGEFKLPGNTYITGGRPYGQNTTLGTNTDNTITLNIFTKPGVDSLNGASIYGDGGTNATYTKNGSIKMNIQADGSSIGNLYATQYSNISSGKILRNVTANVQGAASINGLSGGSASDNFTNTIASASTNKVVFNFGENVDGTGKYQTDPLNLTGLGIVNFTELNVTNGLKLMANGGNIKNGLSATAANHATTYHSFGDIHLSKNAGIGVSNSSNLVSAAKLTIEDEATLETIPGTGKVNISDIEFPDPAKDELVWIKPTTGDSATQVDSTGTWFGANKAYQVLTINPTIANATKLTPLNFRGTEKATGKSFIGDNDVSKTGSGYGIAIPGSIIDYEVENPGIAQGEGSIFHNVSEVKEGNAPLVLNAWGTETAGTKVQKGRLLIPSGKGITPKLSFEPETQATGSWLYQAEITSSKNGEAPTKIAEQKDSSTIDWQSPDSEYSYEVKVKYSNEAELSARNVIISEKEAADLVDKQSILSLMEAKGRPFFTDSITADVMDEIKQPLATDEVSRKHVIDYKVGTTGNEKEQQANLIVVKNEAEISSDRYFAVYAKDVRMSLADANALSAQQDLAQRTMAQVILADGSANQVPTLADATFSAIKNTTEAEVLKNVSTTYSYQLNGITAEKTVNVAITGTLELKEVPKTMNFETQKVKSTTQTYWPLIEGDLIVKDTRGSERDNWQLTVTEKQPLTSGNTQLSNALSFTDGTTNTVLGPNAVIVEEKTLTTNGEYLVNQEWDQAKNKGIKLTVPPEKQKVGSYQGTLSWSLVSAPGNP</sequence>
<keyword evidence="2" id="KW-0732">Signal</keyword>
<dbReference type="Proteomes" id="UP000664360">
    <property type="component" value="Chromosome"/>
</dbReference>
<proteinExistence type="predicted"/>
<evidence type="ECO:0000256" key="1">
    <source>
        <dbReference type="SAM" id="MobiDB-lite"/>
    </source>
</evidence>
<evidence type="ECO:0000256" key="2">
    <source>
        <dbReference type="SAM" id="SignalP"/>
    </source>
</evidence>
<dbReference type="EMBL" id="CP147250">
    <property type="protein sequence ID" value="WYJ78802.1"/>
    <property type="molecule type" value="Genomic_DNA"/>
</dbReference>
<evidence type="ECO:0000313" key="3">
    <source>
        <dbReference type="EMBL" id="WYJ78802.1"/>
    </source>
</evidence>
<feature type="signal peptide" evidence="2">
    <location>
        <begin position="1"/>
        <end position="24"/>
    </location>
</feature>
<organism evidence="3 4">
    <name type="scientific">Candidatus Enterococcus mangumiae</name>
    <dbReference type="NCBI Taxonomy" id="2230878"/>
    <lineage>
        <taxon>Bacteria</taxon>
        <taxon>Bacillati</taxon>
        <taxon>Bacillota</taxon>
        <taxon>Bacilli</taxon>
        <taxon>Lactobacillales</taxon>
        <taxon>Enterococcaceae</taxon>
        <taxon>Enterococcus</taxon>
    </lineage>
</organism>
<accession>A0ABZ2STB0</accession>
<evidence type="ECO:0000313" key="4">
    <source>
        <dbReference type="Proteomes" id="UP000664360"/>
    </source>
</evidence>
<dbReference type="RefSeq" id="WP_206854054.1">
    <property type="nucleotide sequence ID" value="NZ_CP147250.1"/>
</dbReference>
<feature type="compositionally biased region" description="Polar residues" evidence="1">
    <location>
        <begin position="34"/>
        <end position="52"/>
    </location>
</feature>
<feature type="compositionally biased region" description="Low complexity" evidence="1">
    <location>
        <begin position="72"/>
        <end position="85"/>
    </location>
</feature>
<reference evidence="3 4" key="2">
    <citation type="submission" date="2024-03" db="EMBL/GenBank/DDBJ databases">
        <title>The Genome Sequence of Enterococcus sp. DIV1094.</title>
        <authorList>
            <consortium name="The Broad Institute Genomics Platform"/>
            <consortium name="The Broad Institute Microbial Omics Core"/>
            <consortium name="The Broad Institute Genomic Center for Infectious Diseases"/>
            <person name="Earl A."/>
            <person name="Manson A."/>
            <person name="Gilmore M."/>
            <person name="Schwartman J."/>
            <person name="Shea T."/>
            <person name="Abouelleil A."/>
            <person name="Cao P."/>
            <person name="Chapman S."/>
            <person name="Cusick C."/>
            <person name="Young S."/>
            <person name="Neafsey D."/>
            <person name="Nusbaum C."/>
            <person name="Birren B."/>
        </authorList>
    </citation>
    <scope>NUCLEOTIDE SEQUENCE [LARGE SCALE GENOMIC DNA]</scope>
    <source>
        <strain evidence="3 4">DIV1094</strain>
    </source>
</reference>
<feature type="region of interest" description="Disordered" evidence="1">
    <location>
        <begin position="34"/>
        <end position="96"/>
    </location>
</feature>
<protein>
    <recommendedName>
        <fullName evidence="5">WxL domain-containing protein</fullName>
    </recommendedName>
</protein>
<feature type="compositionally biased region" description="Low complexity" evidence="1">
    <location>
        <begin position="53"/>
        <end position="63"/>
    </location>
</feature>
<evidence type="ECO:0008006" key="5">
    <source>
        <dbReference type="Google" id="ProtNLM"/>
    </source>
</evidence>
<name>A0ABZ2STB0_9ENTE</name>
<feature type="chain" id="PRO_5046646003" description="WxL domain-containing protein" evidence="2">
    <location>
        <begin position="25"/>
        <end position="1619"/>
    </location>
</feature>
<reference evidence="3 4" key="1">
    <citation type="submission" date="2021-03" db="EMBL/GenBank/DDBJ databases">
        <authorList>
            <person name="Gilmore M.S."/>
            <person name="Schwartzman J."/>
            <person name="Van Tyne D."/>
            <person name="Martin M."/>
            <person name="Earl A.M."/>
            <person name="Manson A.L."/>
            <person name="Straub T."/>
            <person name="Salamzade R."/>
            <person name="Saavedra J."/>
            <person name="Lebreton F."/>
            <person name="Prichula J."/>
            <person name="Schaufler K."/>
            <person name="Gaca A."/>
            <person name="Sgardioli B."/>
            <person name="Wagenaar J."/>
            <person name="Strong T."/>
        </authorList>
    </citation>
    <scope>NUCLEOTIDE SEQUENCE [LARGE SCALE GENOMIC DNA]</scope>
    <source>
        <strain evidence="3 4">DIV1094</strain>
    </source>
</reference>
<keyword evidence="4" id="KW-1185">Reference proteome</keyword>
<gene>
    <name evidence="3" type="ORF">DOK79_000308</name>
</gene>